<evidence type="ECO:0000256" key="12">
    <source>
        <dbReference type="ARBA" id="ARBA00023239"/>
    </source>
</evidence>
<evidence type="ECO:0000256" key="15">
    <source>
        <dbReference type="ARBA" id="ARBA00042568"/>
    </source>
</evidence>
<keyword evidence="9" id="KW-1133">Transmembrane helix</keyword>
<evidence type="ECO:0000256" key="14">
    <source>
        <dbReference type="ARBA" id="ARBA00038965"/>
    </source>
</evidence>
<keyword evidence="8" id="KW-0746">Sphingolipid metabolism</keyword>
<evidence type="ECO:0000256" key="8">
    <source>
        <dbReference type="ARBA" id="ARBA00022919"/>
    </source>
</evidence>
<comment type="similarity">
    <text evidence="13">Belongs to the group II decarboxylase family. Sphingosine-1-phosphate lyase subfamily.</text>
</comment>
<evidence type="ECO:0000256" key="16">
    <source>
        <dbReference type="PIRSR" id="PIRSR602129-50"/>
    </source>
</evidence>
<evidence type="ECO:0000256" key="10">
    <source>
        <dbReference type="ARBA" id="ARBA00023098"/>
    </source>
</evidence>
<feature type="modified residue" description="N6-(pyridoxal phosphate)lysine" evidence="16">
    <location>
        <position position="323"/>
    </location>
</feature>
<accession>A0A9W7F280</accession>
<evidence type="ECO:0000313" key="19">
    <source>
        <dbReference type="Proteomes" id="UP001165160"/>
    </source>
</evidence>
<dbReference type="InterPro" id="IPR015422">
    <property type="entry name" value="PyrdxlP-dep_Trfase_small"/>
</dbReference>
<sequence>MDKLTEQLTLANVEHAVCAIVAINILSSAVKSDPRKVWKKIFTAVVDFLGAAVPGVQGVLDGEKNKALADIEKDMHGDGDPDANLIIPAKGMSKDALLKKAEALKAQHTGFKSGKKWGGIYHEPGSEVTEVQAKMWGLFNSTNSLYPGVFPSVRKFEAEVIAMTTNMVNGSCGLLSSGGTESILLAVLAYREQGLKRGITSPNMICCVTAHPAIFKACKYFNVELIKAPFDPKTFQLTPAIVKKYLNRNTVAIYASAPNFSHGVLDDVEGLGPLAQSKKIGLHVDNCLGGFLLSYLQKENLLNGRNFDFSVPGVTTMSVDLHKYGGSSKGCSVCVFGSPELRALTYVPSFDGCEGLYVTPTIQGSRSGATMAACWGSVMYKGDAGYRKMARDHNSVMVKAREIAESIDGLEILVRPEGAILPIICSKGSGLDIYLIASQMEIRGWNLFTGQNPAVLGLCVGDVHLKVLDEWEKDIRASVAHVKANPNEKPTGNAAVYGSASTIPDTLLDGILREYVDISLKVKKAE</sequence>
<keyword evidence="7 16" id="KW-0663">Pyridoxal phosphate</keyword>
<dbReference type="AlphaFoldDB" id="A0A9W7F280"/>
<dbReference type="EMBL" id="BRXX01000248">
    <property type="protein sequence ID" value="GMI00429.1"/>
    <property type="molecule type" value="Genomic_DNA"/>
</dbReference>
<evidence type="ECO:0000256" key="7">
    <source>
        <dbReference type="ARBA" id="ARBA00022898"/>
    </source>
</evidence>
<dbReference type="Gene3D" id="3.40.640.10">
    <property type="entry name" value="Type I PLP-dependent aspartate aminotransferase-like (Major domain)"/>
    <property type="match status" value="1"/>
</dbReference>
<reference evidence="19" key="1">
    <citation type="journal article" date="2023" name="Commun. Biol.">
        <title>Genome analysis of Parmales, the sister group of diatoms, reveals the evolutionary specialization of diatoms from phago-mixotrophs to photoautotrophs.</title>
        <authorList>
            <person name="Ban H."/>
            <person name="Sato S."/>
            <person name="Yoshikawa S."/>
            <person name="Yamada K."/>
            <person name="Nakamura Y."/>
            <person name="Ichinomiya M."/>
            <person name="Sato N."/>
            <person name="Blanc-Mathieu R."/>
            <person name="Endo H."/>
            <person name="Kuwata A."/>
            <person name="Ogata H."/>
        </authorList>
    </citation>
    <scope>NUCLEOTIDE SEQUENCE [LARGE SCALE GENOMIC DNA]</scope>
    <source>
        <strain evidence="19">NIES 3699</strain>
    </source>
</reference>
<evidence type="ECO:0000256" key="1">
    <source>
        <dbReference type="ARBA" id="ARBA00001933"/>
    </source>
</evidence>
<dbReference type="PANTHER" id="PTHR42735:SF6">
    <property type="entry name" value="SPHINGOSINE-1-PHOSPHATE LYASE 1"/>
    <property type="match status" value="1"/>
</dbReference>
<comment type="subcellular location">
    <subcellularLocation>
        <location evidence="2">Endoplasmic reticulum membrane</location>
        <topology evidence="2">Single-pass membrane protein</topology>
    </subcellularLocation>
</comment>
<dbReference type="InterPro" id="IPR015424">
    <property type="entry name" value="PyrdxlP-dep_Trfase"/>
</dbReference>
<protein>
    <recommendedName>
        <fullName evidence="14">sphinganine-1-phosphate aldolase</fullName>
        <ecNumber evidence="14">4.1.2.27</ecNumber>
    </recommendedName>
    <alternativeName>
        <fullName evidence="15">Sphingosine-1-phosphate aldolase</fullName>
    </alternativeName>
</protein>
<evidence type="ECO:0000256" key="6">
    <source>
        <dbReference type="ARBA" id="ARBA00022824"/>
    </source>
</evidence>
<keyword evidence="10" id="KW-0443">Lipid metabolism</keyword>
<comment type="pathway">
    <text evidence="4">Sphingolipid metabolism.</text>
</comment>
<evidence type="ECO:0000256" key="9">
    <source>
        <dbReference type="ARBA" id="ARBA00022989"/>
    </source>
</evidence>
<keyword evidence="6" id="KW-0256">Endoplasmic reticulum</keyword>
<dbReference type="Proteomes" id="UP001165160">
    <property type="component" value="Unassembled WGS sequence"/>
</dbReference>
<comment type="pathway">
    <text evidence="3">Lipid metabolism; sphingolipid metabolism.</text>
</comment>
<proteinExistence type="inferred from homology"/>
<dbReference type="GO" id="GO:0019752">
    <property type="term" value="P:carboxylic acid metabolic process"/>
    <property type="evidence" value="ECO:0007669"/>
    <property type="project" value="InterPro"/>
</dbReference>
<dbReference type="SUPFAM" id="SSF53383">
    <property type="entry name" value="PLP-dependent transferases"/>
    <property type="match status" value="1"/>
</dbReference>
<keyword evidence="5" id="KW-0812">Transmembrane</keyword>
<keyword evidence="12 17" id="KW-0456">Lyase</keyword>
<dbReference type="Gene3D" id="6.10.140.2150">
    <property type="match status" value="1"/>
</dbReference>
<evidence type="ECO:0000256" key="5">
    <source>
        <dbReference type="ARBA" id="ARBA00022692"/>
    </source>
</evidence>
<comment type="caution">
    <text evidence="18">The sequence shown here is derived from an EMBL/GenBank/DDBJ whole genome shotgun (WGS) entry which is preliminary data.</text>
</comment>
<dbReference type="Gene3D" id="3.90.1150.10">
    <property type="entry name" value="Aspartate Aminotransferase, domain 1"/>
    <property type="match status" value="1"/>
</dbReference>
<dbReference type="InterPro" id="IPR002129">
    <property type="entry name" value="PyrdxlP-dep_de-COase"/>
</dbReference>
<keyword evidence="11" id="KW-0472">Membrane</keyword>
<evidence type="ECO:0000256" key="13">
    <source>
        <dbReference type="ARBA" id="ARBA00038302"/>
    </source>
</evidence>
<dbReference type="GO" id="GO:0008117">
    <property type="term" value="F:sphinganine-1-phosphate aldolase activity"/>
    <property type="evidence" value="ECO:0007669"/>
    <property type="project" value="UniProtKB-EC"/>
</dbReference>
<name>A0A9W7F280_9STRA</name>
<dbReference type="GO" id="GO:0030170">
    <property type="term" value="F:pyridoxal phosphate binding"/>
    <property type="evidence" value="ECO:0007669"/>
    <property type="project" value="InterPro"/>
</dbReference>
<organism evidence="18 19">
    <name type="scientific">Triparma verrucosa</name>
    <dbReference type="NCBI Taxonomy" id="1606542"/>
    <lineage>
        <taxon>Eukaryota</taxon>
        <taxon>Sar</taxon>
        <taxon>Stramenopiles</taxon>
        <taxon>Ochrophyta</taxon>
        <taxon>Bolidophyceae</taxon>
        <taxon>Parmales</taxon>
        <taxon>Triparmaceae</taxon>
        <taxon>Triparma</taxon>
    </lineage>
</organism>
<evidence type="ECO:0000256" key="2">
    <source>
        <dbReference type="ARBA" id="ARBA00004389"/>
    </source>
</evidence>
<evidence type="ECO:0000256" key="3">
    <source>
        <dbReference type="ARBA" id="ARBA00004760"/>
    </source>
</evidence>
<dbReference type="FunFam" id="3.40.640.10:FF:000020">
    <property type="entry name" value="sphingosine-1-phosphate lyase 1"/>
    <property type="match status" value="1"/>
</dbReference>
<dbReference type="InterPro" id="IPR015421">
    <property type="entry name" value="PyrdxlP-dep_Trfase_major"/>
</dbReference>
<keyword evidence="19" id="KW-1185">Reference proteome</keyword>
<dbReference type="Pfam" id="PF00282">
    <property type="entry name" value="Pyridoxal_deC"/>
    <property type="match status" value="1"/>
</dbReference>
<evidence type="ECO:0000256" key="11">
    <source>
        <dbReference type="ARBA" id="ARBA00023136"/>
    </source>
</evidence>
<comment type="cofactor">
    <cofactor evidence="1 16 17">
        <name>pyridoxal 5'-phosphate</name>
        <dbReference type="ChEBI" id="CHEBI:597326"/>
    </cofactor>
</comment>
<evidence type="ECO:0000256" key="17">
    <source>
        <dbReference type="RuleBase" id="RU000382"/>
    </source>
</evidence>
<dbReference type="GO" id="GO:0005789">
    <property type="term" value="C:endoplasmic reticulum membrane"/>
    <property type="evidence" value="ECO:0007669"/>
    <property type="project" value="UniProtKB-SubCell"/>
</dbReference>
<evidence type="ECO:0000256" key="4">
    <source>
        <dbReference type="ARBA" id="ARBA00004991"/>
    </source>
</evidence>
<gene>
    <name evidence="18" type="ORF">TrVE_jg11461</name>
</gene>
<dbReference type="EC" id="4.1.2.27" evidence="14"/>
<dbReference type="GO" id="GO:0030149">
    <property type="term" value="P:sphingolipid catabolic process"/>
    <property type="evidence" value="ECO:0007669"/>
    <property type="project" value="TreeGrafter"/>
</dbReference>
<evidence type="ECO:0000313" key="18">
    <source>
        <dbReference type="EMBL" id="GMI00429.1"/>
    </source>
</evidence>
<dbReference type="PANTHER" id="PTHR42735">
    <property type="match status" value="1"/>
</dbReference>
<dbReference type="InterPro" id="IPR050477">
    <property type="entry name" value="GrpII_AminoAcid_Decarb"/>
</dbReference>